<sequence>MTGQDNPIDQRGRWCLAGLIMAVLAGCANLPSGGRQPVRFLSQPEGALVTTSLGPSCVTPCTLDLSRFDGFEAVFTKAGYASGKVLVASIFSPGRSDGVTIAPGIRFGLTERNSLSDPGANFRRELVPNPVQIVLEPGQ</sequence>
<dbReference type="Proteomes" id="UP000192872">
    <property type="component" value="Unassembled WGS sequence"/>
</dbReference>
<dbReference type="STRING" id="1827387.A4S15_07460"/>
<name>A0A1W9HYV7_9HYPH</name>
<dbReference type="AlphaFoldDB" id="A0A1W9HYV7"/>
<comment type="caution">
    <text evidence="1">The sequence shown here is derived from an EMBL/GenBank/DDBJ whole genome shotgun (WGS) entry which is preliminary data.</text>
</comment>
<protein>
    <submittedName>
        <fullName evidence="1">Uncharacterized protein</fullName>
    </submittedName>
</protein>
<dbReference type="EMBL" id="LWDL01000012">
    <property type="protein sequence ID" value="OQW52655.1"/>
    <property type="molecule type" value="Genomic_DNA"/>
</dbReference>
<proteinExistence type="predicted"/>
<organism evidence="1 2">
    <name type="scientific">Candidatus Raskinella chloraquaticus</name>
    <dbReference type="NCBI Taxonomy" id="1951219"/>
    <lineage>
        <taxon>Bacteria</taxon>
        <taxon>Pseudomonadati</taxon>
        <taxon>Pseudomonadota</taxon>
        <taxon>Alphaproteobacteria</taxon>
        <taxon>Hyphomicrobiales</taxon>
        <taxon>Phreatobacteraceae</taxon>
        <taxon>Candidatus Raskinella</taxon>
    </lineage>
</organism>
<dbReference type="RefSeq" id="WP_376800405.1">
    <property type="nucleotide sequence ID" value="NZ_DBNB01000037.1"/>
</dbReference>
<reference evidence="1 2" key="1">
    <citation type="journal article" date="2017" name="Water Res.">
        <title>Comammox in drinking water systems.</title>
        <authorList>
            <person name="Wang Y."/>
            <person name="Ma L."/>
            <person name="Mao Y."/>
            <person name="Jiang X."/>
            <person name="Xia Y."/>
            <person name="Yu K."/>
            <person name="Li B."/>
            <person name="Zhang T."/>
        </authorList>
    </citation>
    <scope>NUCLEOTIDE SEQUENCE [LARGE SCALE GENOMIC DNA]</scope>
    <source>
        <strain evidence="1">SG_bin8</strain>
    </source>
</reference>
<evidence type="ECO:0000313" key="1">
    <source>
        <dbReference type="EMBL" id="OQW52655.1"/>
    </source>
</evidence>
<evidence type="ECO:0000313" key="2">
    <source>
        <dbReference type="Proteomes" id="UP000192872"/>
    </source>
</evidence>
<accession>A0A1W9HYV7</accession>
<gene>
    <name evidence="1" type="ORF">A4S15_07460</name>
</gene>